<protein>
    <submittedName>
        <fullName evidence="2">Uncharacterized protein</fullName>
    </submittedName>
</protein>
<accession>A0A8J5K9D8</accession>
<dbReference type="EMBL" id="JACMSC010000018">
    <property type="protein sequence ID" value="KAG6477450.1"/>
    <property type="molecule type" value="Genomic_DNA"/>
</dbReference>
<dbReference type="Proteomes" id="UP000734854">
    <property type="component" value="Unassembled WGS sequence"/>
</dbReference>
<dbReference type="PANTHER" id="PTHR33645">
    <property type="entry name" value="AMINOPEPTIDASE (DUF3754)"/>
    <property type="match status" value="1"/>
</dbReference>
<sequence>MSAVAMNQIAEANEAAIARTSTSPTNHLGQNISFTTTRSQRWNPRSTVRADGRITNRIRTTRVEDSTGNNPDRGIYIKHFINIPMTDMELVLPEKKNPSFTPMDWVKFLISVVLGLVTLVGSLEMLKADIRVAIAILSGFMFQQNLTTYQNLITKSMYDKQLDSGKGTLLHLCDDVIQQEVKEVIISFFILMEQGKMPIDVLDNQRERLIKEEFDEECNYEVEDAVQKPEKLGIAARDSVGRIYCVPLKQANKTIEVSESKRLGFKHLMANQPAPGRPWLLRLASQARFEAPVQPPQPQPPAPQPTTQALARPPIAPPAGPTAPPPPPAATPAAPVTGARPPVGNNRDATDVIQSPVISSPTEGAPPPPLRLSEALWWPRRWRRHESARVPEAEGRGNAANACGLAAPCKVGGRGTGIDSPPFTIADEAFSLVIDPDTDGGGEDGDRCSSNAPPIAIPQDGGDGGAQSPSLAVSATATISSAASRGDDERHPNSSPVAGGQHDFFPDATGVAQTHSGARAKTCTSNRRQAPKGNGGGEEGREREQDEGDHPRREQRGSGHGLAGATLPLLRPSPGHKARRRSAEQGSSSGEGHGDAGEQQRAERQQFAAPRRLLQRRQPRGARHPLHPLPPPIQDPRQRRHLHA</sequence>
<feature type="region of interest" description="Disordered" evidence="1">
    <location>
        <begin position="290"/>
        <end position="349"/>
    </location>
</feature>
<dbReference type="PANTHER" id="PTHR33645:SF11">
    <property type="entry name" value="AMINOPEPTIDASE (DUF3754)"/>
    <property type="match status" value="1"/>
</dbReference>
<reference evidence="2 3" key="1">
    <citation type="submission" date="2020-08" db="EMBL/GenBank/DDBJ databases">
        <title>Plant Genome Project.</title>
        <authorList>
            <person name="Zhang R.-G."/>
        </authorList>
    </citation>
    <scope>NUCLEOTIDE SEQUENCE [LARGE SCALE GENOMIC DNA]</scope>
    <source>
        <tissue evidence="2">Rhizome</tissue>
    </source>
</reference>
<feature type="compositionally biased region" description="Basic and acidic residues" evidence="1">
    <location>
        <begin position="538"/>
        <end position="557"/>
    </location>
</feature>
<feature type="region of interest" description="Disordered" evidence="1">
    <location>
        <begin position="434"/>
        <end position="644"/>
    </location>
</feature>
<evidence type="ECO:0000313" key="2">
    <source>
        <dbReference type="EMBL" id="KAG6477450.1"/>
    </source>
</evidence>
<proteinExistence type="predicted"/>
<feature type="compositionally biased region" description="Basic and acidic residues" evidence="1">
    <location>
        <begin position="592"/>
        <end position="604"/>
    </location>
</feature>
<feature type="compositionally biased region" description="Polar residues" evidence="1">
    <location>
        <begin position="511"/>
        <end position="528"/>
    </location>
</feature>
<feature type="compositionally biased region" description="Pro residues" evidence="1">
    <location>
        <begin position="293"/>
        <end position="304"/>
    </location>
</feature>
<feature type="compositionally biased region" description="Pro residues" evidence="1">
    <location>
        <begin position="314"/>
        <end position="330"/>
    </location>
</feature>
<evidence type="ECO:0000256" key="1">
    <source>
        <dbReference type="SAM" id="MobiDB-lite"/>
    </source>
</evidence>
<comment type="caution">
    <text evidence="2">The sequence shown here is derived from an EMBL/GenBank/DDBJ whole genome shotgun (WGS) entry which is preliminary data.</text>
</comment>
<evidence type="ECO:0000313" key="3">
    <source>
        <dbReference type="Proteomes" id="UP000734854"/>
    </source>
</evidence>
<dbReference type="AlphaFoldDB" id="A0A8J5K9D8"/>
<name>A0A8J5K9D8_ZINOF</name>
<feature type="compositionally biased region" description="Low complexity" evidence="1">
    <location>
        <begin position="470"/>
        <end position="484"/>
    </location>
</feature>
<organism evidence="2 3">
    <name type="scientific">Zingiber officinale</name>
    <name type="common">Ginger</name>
    <name type="synonym">Amomum zingiber</name>
    <dbReference type="NCBI Taxonomy" id="94328"/>
    <lineage>
        <taxon>Eukaryota</taxon>
        <taxon>Viridiplantae</taxon>
        <taxon>Streptophyta</taxon>
        <taxon>Embryophyta</taxon>
        <taxon>Tracheophyta</taxon>
        <taxon>Spermatophyta</taxon>
        <taxon>Magnoliopsida</taxon>
        <taxon>Liliopsida</taxon>
        <taxon>Zingiberales</taxon>
        <taxon>Zingiberaceae</taxon>
        <taxon>Zingiber</taxon>
    </lineage>
</organism>
<gene>
    <name evidence="2" type="ORF">ZIOFF_066705</name>
</gene>
<feature type="compositionally biased region" description="Basic residues" evidence="1">
    <location>
        <begin position="613"/>
        <end position="626"/>
    </location>
</feature>
<feature type="compositionally biased region" description="Low complexity" evidence="1">
    <location>
        <begin position="331"/>
        <end position="344"/>
    </location>
</feature>
<dbReference type="InterPro" id="IPR022227">
    <property type="entry name" value="DUF3754"/>
</dbReference>
<dbReference type="Pfam" id="PF12576">
    <property type="entry name" value="DUF3754"/>
    <property type="match status" value="1"/>
</dbReference>
<keyword evidence="3" id="KW-1185">Reference proteome</keyword>